<comment type="caution">
    <text evidence="2">The sequence shown here is derived from an EMBL/GenBank/DDBJ whole genome shotgun (WGS) entry which is preliminary data.</text>
</comment>
<dbReference type="EMBL" id="CAJOBD010000139">
    <property type="protein sequence ID" value="CAF3591050.1"/>
    <property type="molecule type" value="Genomic_DNA"/>
</dbReference>
<accession>A0A813WE89</accession>
<dbReference type="Proteomes" id="UP000663864">
    <property type="component" value="Unassembled WGS sequence"/>
</dbReference>
<dbReference type="EMBL" id="CAJNOO010000206">
    <property type="protein sequence ID" value="CAF0856635.1"/>
    <property type="molecule type" value="Genomic_DNA"/>
</dbReference>
<dbReference type="Gene3D" id="3.40.50.1240">
    <property type="entry name" value="Phosphoglycerate mutase-like"/>
    <property type="match status" value="1"/>
</dbReference>
<name>A0A813WE89_9BILA</name>
<feature type="compositionally biased region" description="Low complexity" evidence="1">
    <location>
        <begin position="59"/>
        <end position="71"/>
    </location>
</feature>
<dbReference type="SUPFAM" id="SSF53254">
    <property type="entry name" value="Phosphoglycerate mutase-like"/>
    <property type="match status" value="1"/>
</dbReference>
<dbReference type="InterPro" id="IPR029033">
    <property type="entry name" value="His_PPase_superfam"/>
</dbReference>
<dbReference type="EMBL" id="CAJNOT010000234">
    <property type="protein sequence ID" value="CAF0906003.1"/>
    <property type="molecule type" value="Genomic_DNA"/>
</dbReference>
<dbReference type="AlphaFoldDB" id="A0A813WE89"/>
<evidence type="ECO:0000313" key="2">
    <source>
        <dbReference type="EMBL" id="CAF0856635.1"/>
    </source>
</evidence>
<gene>
    <name evidence="4" type="ORF">JBS370_LOCUS3296</name>
    <name evidence="5" type="ORF">OTI717_LOCUS9288</name>
    <name evidence="2" type="ORF">RFH988_LOCUS6747</name>
    <name evidence="3" type="ORF">ZHD862_LOCUS7637</name>
</gene>
<dbReference type="Pfam" id="PF00300">
    <property type="entry name" value="His_Phos_1"/>
    <property type="match status" value="1"/>
</dbReference>
<proteinExistence type="predicted"/>
<evidence type="ECO:0000313" key="4">
    <source>
        <dbReference type="EMBL" id="CAF3591050.1"/>
    </source>
</evidence>
<feature type="region of interest" description="Disordered" evidence="1">
    <location>
        <begin position="59"/>
        <end position="82"/>
    </location>
</feature>
<evidence type="ECO:0000313" key="6">
    <source>
        <dbReference type="Proteomes" id="UP000663882"/>
    </source>
</evidence>
<dbReference type="InterPro" id="IPR051710">
    <property type="entry name" value="Phosphatase_SH3-domain"/>
</dbReference>
<evidence type="ECO:0000256" key="1">
    <source>
        <dbReference type="SAM" id="MobiDB-lite"/>
    </source>
</evidence>
<dbReference type="Proteomes" id="UP000663836">
    <property type="component" value="Unassembled WGS sequence"/>
</dbReference>
<dbReference type="InterPro" id="IPR013078">
    <property type="entry name" value="His_Pase_superF_clade-1"/>
</dbReference>
<evidence type="ECO:0000313" key="5">
    <source>
        <dbReference type="EMBL" id="CAF3649534.1"/>
    </source>
</evidence>
<sequence length="364" mass="41737">MTATKKDDDDDGLLPIGVDSLSDYTPHKLHLLLSLPIPGNVETSTINNNDNSLNLLKQSSNKAKQSSSKPKQSSDEPKKSSKKTKLFRYFMPITRIRASSAYNEQDKYYQQQTPIKPVDQQCDMRFFIIRHGERVDRYFGSNWYMLAFDQQNQFHPYHRNFPPSLPLRSNKLFWALDTPLTLSGLNAAKKLGQTLASKNFKPHYVYSSPAMRCIFTTIQILKGLGLENRIPIRIEPGLLEIGAARYGMSVFFQPNDWIKNGIYVDSSYQPIITTVPPYEHENTYYLRSKYVIRGIEKLHNNSSLESMNILIIAHATSPETLTWDLLGKEPNVNDLYTVSLDISYLQTVITERKQENKSWSLKTG</sequence>
<dbReference type="EMBL" id="CAJOAX010000783">
    <property type="protein sequence ID" value="CAF3649534.1"/>
    <property type="molecule type" value="Genomic_DNA"/>
</dbReference>
<evidence type="ECO:0000313" key="3">
    <source>
        <dbReference type="EMBL" id="CAF0906003.1"/>
    </source>
</evidence>
<protein>
    <submittedName>
        <fullName evidence="2">Uncharacterized protein</fullName>
    </submittedName>
</protein>
<dbReference type="Proteomes" id="UP000663882">
    <property type="component" value="Unassembled WGS sequence"/>
</dbReference>
<dbReference type="CDD" id="cd07067">
    <property type="entry name" value="HP_PGM_like"/>
    <property type="match status" value="1"/>
</dbReference>
<organism evidence="2 6">
    <name type="scientific">Rotaria sordida</name>
    <dbReference type="NCBI Taxonomy" id="392033"/>
    <lineage>
        <taxon>Eukaryota</taxon>
        <taxon>Metazoa</taxon>
        <taxon>Spiralia</taxon>
        <taxon>Gnathifera</taxon>
        <taxon>Rotifera</taxon>
        <taxon>Eurotatoria</taxon>
        <taxon>Bdelloidea</taxon>
        <taxon>Philodinida</taxon>
        <taxon>Philodinidae</taxon>
        <taxon>Rotaria</taxon>
    </lineage>
</organism>
<dbReference type="PANTHER" id="PTHR16469">
    <property type="entry name" value="UBIQUITIN-ASSOCIATED AND SH3 DOMAIN-CONTAINING BA-RELATED"/>
    <property type="match status" value="1"/>
</dbReference>
<dbReference type="OrthoDB" id="414418at2759"/>
<reference evidence="2" key="1">
    <citation type="submission" date="2021-02" db="EMBL/GenBank/DDBJ databases">
        <authorList>
            <person name="Nowell W R."/>
        </authorList>
    </citation>
    <scope>NUCLEOTIDE SEQUENCE</scope>
</reference>
<dbReference type="Proteomes" id="UP000663823">
    <property type="component" value="Unassembled WGS sequence"/>
</dbReference>
<dbReference type="PANTHER" id="PTHR16469:SF27">
    <property type="entry name" value="UBIQUITIN-ASSOCIATED AND SH3 DOMAIN-CONTAINING BA-RELATED"/>
    <property type="match status" value="1"/>
</dbReference>